<comment type="caution">
    <text evidence="3">The sequence shown here is derived from an EMBL/GenBank/DDBJ whole genome shotgun (WGS) entry which is preliminary data.</text>
</comment>
<evidence type="ECO:0000259" key="2">
    <source>
        <dbReference type="PROSITE" id="PS50144"/>
    </source>
</evidence>
<dbReference type="PROSITE" id="PS50144">
    <property type="entry name" value="MATH"/>
    <property type="match status" value="1"/>
</dbReference>
<feature type="region of interest" description="Disordered" evidence="1">
    <location>
        <begin position="203"/>
        <end position="245"/>
    </location>
</feature>
<dbReference type="InterPro" id="IPR002083">
    <property type="entry name" value="MATH/TRAF_dom"/>
</dbReference>
<evidence type="ECO:0000313" key="4">
    <source>
        <dbReference type="Proteomes" id="UP001054889"/>
    </source>
</evidence>
<dbReference type="InterPro" id="IPR045005">
    <property type="entry name" value="BPM1-6"/>
</dbReference>
<dbReference type="AlphaFoldDB" id="A0AAV5FXW0"/>
<reference evidence="3" key="2">
    <citation type="submission" date="2021-12" db="EMBL/GenBank/DDBJ databases">
        <title>Resequencing data analysis of finger millet.</title>
        <authorList>
            <person name="Hatakeyama M."/>
            <person name="Aluri S."/>
            <person name="Balachadran M.T."/>
            <person name="Sivarajan S.R."/>
            <person name="Poveda L."/>
            <person name="Shimizu-Inatsugi R."/>
            <person name="Schlapbach R."/>
            <person name="Sreeman S.M."/>
            <person name="Shimizu K.K."/>
        </authorList>
    </citation>
    <scope>NUCLEOTIDE SEQUENCE</scope>
</reference>
<dbReference type="PANTHER" id="PTHR26379">
    <property type="entry name" value="BTB/POZ AND MATH DOMAIN-CONTAINING PROTEIN 1"/>
    <property type="match status" value="1"/>
</dbReference>
<dbReference type="SUPFAM" id="SSF49599">
    <property type="entry name" value="TRAF domain-like"/>
    <property type="match status" value="1"/>
</dbReference>
<feature type="domain" description="MATH" evidence="2">
    <location>
        <begin position="38"/>
        <end position="188"/>
    </location>
</feature>
<dbReference type="Proteomes" id="UP001054889">
    <property type="component" value="Unassembled WGS sequence"/>
</dbReference>
<evidence type="ECO:0000313" key="3">
    <source>
        <dbReference type="EMBL" id="GJN39638.1"/>
    </source>
</evidence>
<keyword evidence="4" id="KW-1185">Reference proteome</keyword>
<sequence>MSSSTMPPLLPPAGGMKPYSTSTGGARAAYAVVAKPARGFQIFRIDGYSWTTTLPAGECVTSDPFVVGGRTWQIDYYPNGADADASSDSSSAAVAVYLRFVSPTYQGGYEHYRPNERARAQFKFALLDASGSPAYELPAETAVFSPQAQAAQPEDLGCGHAAFVSREQLERHAQSLLADDRLVIRCDVGVMELEVVAVGPKQHKSHHHLPHGYGGRYATHARDGRYDDDDDEHSEGRRHKAQDETEFIRQCLTQRRRN</sequence>
<dbReference type="Gene3D" id="2.60.210.10">
    <property type="entry name" value="Apoptosis, Tumor Necrosis Factor Receptor Associated Protein 2, Chain A"/>
    <property type="match status" value="1"/>
</dbReference>
<protein>
    <recommendedName>
        <fullName evidence="2">MATH domain-containing protein</fullName>
    </recommendedName>
</protein>
<dbReference type="GO" id="GO:0016567">
    <property type="term" value="P:protein ubiquitination"/>
    <property type="evidence" value="ECO:0007669"/>
    <property type="project" value="InterPro"/>
</dbReference>
<organism evidence="3 4">
    <name type="scientific">Eleusine coracana subsp. coracana</name>
    <dbReference type="NCBI Taxonomy" id="191504"/>
    <lineage>
        <taxon>Eukaryota</taxon>
        <taxon>Viridiplantae</taxon>
        <taxon>Streptophyta</taxon>
        <taxon>Embryophyta</taxon>
        <taxon>Tracheophyta</taxon>
        <taxon>Spermatophyta</taxon>
        <taxon>Magnoliopsida</taxon>
        <taxon>Liliopsida</taxon>
        <taxon>Poales</taxon>
        <taxon>Poaceae</taxon>
        <taxon>PACMAD clade</taxon>
        <taxon>Chloridoideae</taxon>
        <taxon>Cynodonteae</taxon>
        <taxon>Eleusininae</taxon>
        <taxon>Eleusine</taxon>
    </lineage>
</organism>
<dbReference type="Pfam" id="PF22486">
    <property type="entry name" value="MATH_2"/>
    <property type="match status" value="1"/>
</dbReference>
<name>A0AAV5FXW0_ELECO</name>
<dbReference type="CDD" id="cd00121">
    <property type="entry name" value="MATH"/>
    <property type="match status" value="1"/>
</dbReference>
<reference evidence="3" key="1">
    <citation type="journal article" date="2018" name="DNA Res.">
        <title>Multiple hybrid de novo genome assembly of finger millet, an orphan allotetraploid crop.</title>
        <authorList>
            <person name="Hatakeyama M."/>
            <person name="Aluri S."/>
            <person name="Balachadran M.T."/>
            <person name="Sivarajan S.R."/>
            <person name="Patrignani A."/>
            <person name="Gruter S."/>
            <person name="Poveda L."/>
            <person name="Shimizu-Inatsugi R."/>
            <person name="Baeten J."/>
            <person name="Francoijs K.J."/>
            <person name="Nataraja K.N."/>
            <person name="Reddy Y.A.N."/>
            <person name="Phadnis S."/>
            <person name="Ravikumar R.L."/>
            <person name="Schlapbach R."/>
            <person name="Sreeman S.M."/>
            <person name="Shimizu K.K."/>
        </authorList>
    </citation>
    <scope>NUCLEOTIDE SEQUENCE</scope>
</reference>
<gene>
    <name evidence="3" type="primary">gb28769</name>
    <name evidence="3" type="ORF">PR202_gb28769</name>
</gene>
<proteinExistence type="predicted"/>
<dbReference type="PANTHER" id="PTHR26379:SF282">
    <property type="entry name" value="OS04G0433000 PROTEIN"/>
    <property type="match status" value="1"/>
</dbReference>
<accession>A0AAV5FXW0</accession>
<dbReference type="EMBL" id="BQKI01000098">
    <property type="protein sequence ID" value="GJN39638.1"/>
    <property type="molecule type" value="Genomic_DNA"/>
</dbReference>
<dbReference type="InterPro" id="IPR008974">
    <property type="entry name" value="TRAF-like"/>
</dbReference>
<evidence type="ECO:0000256" key="1">
    <source>
        <dbReference type="SAM" id="MobiDB-lite"/>
    </source>
</evidence>